<evidence type="ECO:0000313" key="3">
    <source>
        <dbReference type="Proteomes" id="UP000249464"/>
    </source>
</evidence>
<gene>
    <name evidence="2" type="primary">BQ5605_C003g01989</name>
    <name evidence="2" type="ORF">BQ5605_C003G01989</name>
</gene>
<organism evidence="2 3">
    <name type="scientific">Microbotryum silenes-dioicae</name>
    <dbReference type="NCBI Taxonomy" id="796604"/>
    <lineage>
        <taxon>Eukaryota</taxon>
        <taxon>Fungi</taxon>
        <taxon>Dikarya</taxon>
        <taxon>Basidiomycota</taxon>
        <taxon>Pucciniomycotina</taxon>
        <taxon>Microbotryomycetes</taxon>
        <taxon>Microbotryales</taxon>
        <taxon>Microbotryaceae</taxon>
        <taxon>Microbotryum</taxon>
    </lineage>
</organism>
<feature type="compositionally biased region" description="Polar residues" evidence="1">
    <location>
        <begin position="48"/>
        <end position="65"/>
    </location>
</feature>
<evidence type="ECO:0000256" key="1">
    <source>
        <dbReference type="SAM" id="MobiDB-lite"/>
    </source>
</evidence>
<dbReference type="AlphaFoldDB" id="A0A2X0MV25"/>
<keyword evidence="3" id="KW-1185">Reference proteome</keyword>
<proteinExistence type="predicted"/>
<name>A0A2X0MV25_9BASI</name>
<evidence type="ECO:0000313" key="2">
    <source>
        <dbReference type="EMBL" id="SGY38266.1"/>
    </source>
</evidence>
<sequence length="139" mass="15226">MPRLAHVPPTTGDWTFVNAAHALRATPQPFTPPVVHQNRFAALETDDSNNATIDMSNNGFDTPSDMSRPPFSLTGIVGGDDDAYTRESERGASAGAAAVNRRQPRRIRGCRARSKSSTMDYGGQRDRIKRGREAIQRNS</sequence>
<feature type="compositionally biased region" description="Basic residues" evidence="1">
    <location>
        <begin position="102"/>
        <end position="114"/>
    </location>
</feature>
<reference evidence="2 3" key="1">
    <citation type="submission" date="2016-11" db="EMBL/GenBank/DDBJ databases">
        <authorList>
            <person name="Jaros S."/>
            <person name="Januszkiewicz K."/>
            <person name="Wedrychowicz H."/>
        </authorList>
    </citation>
    <scope>NUCLEOTIDE SEQUENCE [LARGE SCALE GENOMIC DNA]</scope>
</reference>
<dbReference type="Proteomes" id="UP000249464">
    <property type="component" value="Unassembled WGS sequence"/>
</dbReference>
<dbReference type="EMBL" id="FQNC01000042">
    <property type="protein sequence ID" value="SGY38266.1"/>
    <property type="molecule type" value="Genomic_DNA"/>
</dbReference>
<accession>A0A2X0MV25</accession>
<protein>
    <submittedName>
        <fullName evidence="2">BQ5605_C003g01989 protein</fullName>
    </submittedName>
</protein>
<feature type="compositionally biased region" description="Basic and acidic residues" evidence="1">
    <location>
        <begin position="123"/>
        <end position="139"/>
    </location>
</feature>
<feature type="region of interest" description="Disordered" evidence="1">
    <location>
        <begin position="45"/>
        <end position="139"/>
    </location>
</feature>